<evidence type="ECO:0008006" key="4">
    <source>
        <dbReference type="Google" id="ProtNLM"/>
    </source>
</evidence>
<accession>A0A9X2C277</accession>
<organism evidence="2 3">
    <name type="scientific">Scleromatobacter humisilvae</name>
    <dbReference type="NCBI Taxonomy" id="2897159"/>
    <lineage>
        <taxon>Bacteria</taxon>
        <taxon>Pseudomonadati</taxon>
        <taxon>Pseudomonadota</taxon>
        <taxon>Betaproteobacteria</taxon>
        <taxon>Burkholderiales</taxon>
        <taxon>Sphaerotilaceae</taxon>
        <taxon>Scleromatobacter</taxon>
    </lineage>
</organism>
<evidence type="ECO:0000313" key="2">
    <source>
        <dbReference type="EMBL" id="MCK9688982.1"/>
    </source>
</evidence>
<feature type="chain" id="PRO_5040826341" description="Big-1 domain-containing protein" evidence="1">
    <location>
        <begin position="30"/>
        <end position="571"/>
    </location>
</feature>
<evidence type="ECO:0000313" key="3">
    <source>
        <dbReference type="Proteomes" id="UP001139353"/>
    </source>
</evidence>
<feature type="signal peptide" evidence="1">
    <location>
        <begin position="1"/>
        <end position="29"/>
    </location>
</feature>
<protein>
    <recommendedName>
        <fullName evidence="4">Big-1 domain-containing protein</fullName>
    </recommendedName>
</protein>
<sequence>MKFQGKTNSKTTAIALAATALLGACSAGGGPTKSTGTTPPPTASDLVVSVDKSSIADTGADTATITVTAVDSSRNAVGNIPVTITPDRNAIVSASGTTTATGTGVVTGTLSIGSDKSDRTIDVVVTSGSISKTIHVAVTGAQLQATAGSATPGQTATVQYALADKNNVSIANEPIVITMSGTTTNGVTDANGAYTYSYTVPSTASVDISATAAGVTTDTPITTSSGTTSAATGTVTSASVAANPATVAVNTAGSTVNSVNVRGLFLGAGNSPIQYVRVRFDLNGDPNGIGGALTSSGGYVYTDANGVAQTTYTPGARGSGNQQLTIRACWSETDFAAGTCPNAATANVTVAQNGVSISIFTNGKITPDDNKLVYNAPYTVQVVDSVGQPIKGVLVTGSVDLPRYYRGNWVPFGTSWGLNTVNVCDNEDINRNAVLETYSNGQKEDQNNSGKIEPYAADAAITPQSVGSDTTDSFGLAYFNLQYGQNVAGWDDFTLTFSALVSGTEGKASTSGNLPYPAALVDAAPSAGDLPFKNSPYNLTSAPGVAATHVLTVTVTDPNTHRSGVLCQAQP</sequence>
<proteinExistence type="predicted"/>
<dbReference type="InterPro" id="IPR008964">
    <property type="entry name" value="Invasin/intimin_cell_adhesion"/>
</dbReference>
<dbReference type="RefSeq" id="WP_275685030.1">
    <property type="nucleotide sequence ID" value="NZ_JAJLJH010000011.1"/>
</dbReference>
<dbReference type="InterPro" id="IPR013783">
    <property type="entry name" value="Ig-like_fold"/>
</dbReference>
<keyword evidence="1" id="KW-0732">Signal</keyword>
<keyword evidence="3" id="KW-1185">Reference proteome</keyword>
<dbReference type="Proteomes" id="UP001139353">
    <property type="component" value="Unassembled WGS sequence"/>
</dbReference>
<dbReference type="PROSITE" id="PS51257">
    <property type="entry name" value="PROKAR_LIPOPROTEIN"/>
    <property type="match status" value="1"/>
</dbReference>
<gene>
    <name evidence="2" type="ORF">LPC04_24985</name>
</gene>
<dbReference type="SUPFAM" id="SSF49373">
    <property type="entry name" value="Invasin/intimin cell-adhesion fragments"/>
    <property type="match status" value="1"/>
</dbReference>
<evidence type="ECO:0000256" key="1">
    <source>
        <dbReference type="SAM" id="SignalP"/>
    </source>
</evidence>
<name>A0A9X2C277_9BURK</name>
<dbReference type="EMBL" id="JAJLJH010000011">
    <property type="protein sequence ID" value="MCK9688982.1"/>
    <property type="molecule type" value="Genomic_DNA"/>
</dbReference>
<dbReference type="AlphaFoldDB" id="A0A9X2C277"/>
<comment type="caution">
    <text evidence="2">The sequence shown here is derived from an EMBL/GenBank/DDBJ whole genome shotgun (WGS) entry which is preliminary data.</text>
</comment>
<dbReference type="Gene3D" id="2.60.40.10">
    <property type="entry name" value="Immunoglobulins"/>
    <property type="match status" value="1"/>
</dbReference>
<reference evidence="2" key="1">
    <citation type="submission" date="2021-11" db="EMBL/GenBank/DDBJ databases">
        <title>BS-T2-15 a new species belonging to the Comamonadaceae family isolated from the soil of a French oak forest.</title>
        <authorList>
            <person name="Mieszkin S."/>
            <person name="Alain K."/>
        </authorList>
    </citation>
    <scope>NUCLEOTIDE SEQUENCE</scope>
    <source>
        <strain evidence="2">BS-T2-15</strain>
    </source>
</reference>